<dbReference type="GO" id="GO:0016818">
    <property type="term" value="F:hydrolase activity, acting on acid anhydrides, in phosphorus-containing anhydrides"/>
    <property type="evidence" value="ECO:0007669"/>
    <property type="project" value="InterPro"/>
</dbReference>
<evidence type="ECO:0000256" key="3">
    <source>
        <dbReference type="RuleBase" id="RU365033"/>
    </source>
</evidence>
<accession>A0A7J6G6G2</accession>
<gene>
    <name evidence="5" type="ORF">F8388_021621</name>
</gene>
<dbReference type="InterPro" id="IPR049125">
    <property type="entry name" value="FAN1-like_WH"/>
</dbReference>
<dbReference type="InterPro" id="IPR014905">
    <property type="entry name" value="HIRAN"/>
</dbReference>
<dbReference type="EC" id="3.1.4.1" evidence="3"/>
<comment type="caution">
    <text evidence="5">The sequence shown here is derived from an EMBL/GenBank/DDBJ whole genome shotgun (WGS) entry which is preliminary data.</text>
</comment>
<dbReference type="Pfam" id="PF08797">
    <property type="entry name" value="HIRAN"/>
    <property type="match status" value="1"/>
</dbReference>
<dbReference type="GO" id="GO:0004528">
    <property type="term" value="F:phosphodiesterase I activity"/>
    <property type="evidence" value="ECO:0007669"/>
    <property type="project" value="UniProtKB-EC"/>
</dbReference>
<dbReference type="Proteomes" id="UP000525078">
    <property type="component" value="Unassembled WGS sequence"/>
</dbReference>
<evidence type="ECO:0000313" key="5">
    <source>
        <dbReference type="EMBL" id="KAF4378427.1"/>
    </source>
</evidence>
<keyword evidence="3" id="KW-0540">Nuclease</keyword>
<keyword evidence="3" id="KW-0539">Nucleus</keyword>
<dbReference type="GO" id="GO:0008409">
    <property type="term" value="F:5'-3' exonuclease activity"/>
    <property type="evidence" value="ECO:0007669"/>
    <property type="project" value="TreeGrafter"/>
</dbReference>
<dbReference type="Pfam" id="PF21315">
    <property type="entry name" value="FAN1_HTH"/>
    <property type="match status" value="1"/>
</dbReference>
<dbReference type="GO" id="GO:0005634">
    <property type="term" value="C:nucleus"/>
    <property type="evidence" value="ECO:0007669"/>
    <property type="project" value="UniProtKB-SubCell"/>
</dbReference>
<dbReference type="GO" id="GO:0017108">
    <property type="term" value="F:5'-flap endonuclease activity"/>
    <property type="evidence" value="ECO:0007669"/>
    <property type="project" value="TreeGrafter"/>
</dbReference>
<dbReference type="Gene3D" id="3.30.70.2330">
    <property type="match status" value="1"/>
</dbReference>
<dbReference type="PANTHER" id="PTHR15749:SF4">
    <property type="entry name" value="FANCONI-ASSOCIATED NUCLEASE 1"/>
    <property type="match status" value="1"/>
</dbReference>
<name>A0A7J6G6G2_CANSA</name>
<keyword evidence="2 3" id="KW-0378">Hydrolase</keyword>
<comment type="catalytic activity">
    <reaction evidence="3">
        <text>Hydrolytically removes 5'-nucleotides successively from the 3'-hydroxy termini of 3'-hydroxy-terminated oligonucleotides.</text>
        <dbReference type="EC" id="3.1.4.1"/>
    </reaction>
</comment>
<evidence type="ECO:0000256" key="1">
    <source>
        <dbReference type="ARBA" id="ARBA00022723"/>
    </source>
</evidence>
<proteinExistence type="inferred from homology"/>
<keyword evidence="1 3" id="KW-0479">Metal-binding</keyword>
<dbReference type="GO" id="GO:0008270">
    <property type="term" value="F:zinc ion binding"/>
    <property type="evidence" value="ECO:0007669"/>
    <property type="project" value="InterPro"/>
</dbReference>
<keyword evidence="3" id="KW-0460">Magnesium</keyword>
<keyword evidence="3" id="KW-0227">DNA damage</keyword>
<dbReference type="SMART" id="SM00910">
    <property type="entry name" value="HIRAN"/>
    <property type="match status" value="1"/>
</dbReference>
<evidence type="ECO:0000313" key="6">
    <source>
        <dbReference type="Proteomes" id="UP000525078"/>
    </source>
</evidence>
<organism evidence="5 6">
    <name type="scientific">Cannabis sativa</name>
    <name type="common">Hemp</name>
    <name type="synonym">Marijuana</name>
    <dbReference type="NCBI Taxonomy" id="3483"/>
    <lineage>
        <taxon>Eukaryota</taxon>
        <taxon>Viridiplantae</taxon>
        <taxon>Streptophyta</taxon>
        <taxon>Embryophyta</taxon>
        <taxon>Tracheophyta</taxon>
        <taxon>Spermatophyta</taxon>
        <taxon>Magnoliopsida</taxon>
        <taxon>eudicotyledons</taxon>
        <taxon>Gunneridae</taxon>
        <taxon>Pentapetalae</taxon>
        <taxon>rosids</taxon>
        <taxon>fabids</taxon>
        <taxon>Rosales</taxon>
        <taxon>Cannabaceae</taxon>
        <taxon>Cannabis</taxon>
    </lineage>
</organism>
<keyword evidence="3" id="KW-0464">Manganese</keyword>
<comment type="similarity">
    <text evidence="3">Belongs to the FAN1 family.</text>
</comment>
<comment type="function">
    <text evidence="3">Nuclease required for the repair of DNA interstrand cross-links (ICL). Acts as a 5'-3' exonuclease that anchors at a cut end of DNA and cleaves DNA successively at every third nucleotide, allowing to excise an ICL from one strand through flanking incisions.</text>
</comment>
<evidence type="ECO:0000259" key="4">
    <source>
        <dbReference type="SMART" id="SM00910"/>
    </source>
</evidence>
<dbReference type="EMBL" id="JAATIP010000074">
    <property type="protein sequence ID" value="KAF4378427.1"/>
    <property type="molecule type" value="Genomic_DNA"/>
</dbReference>
<dbReference type="AlphaFoldDB" id="A0A7J6G6G2"/>
<dbReference type="PANTHER" id="PTHR15749">
    <property type="entry name" value="FANCONI-ASSOCIATED NUCLEASE 1"/>
    <property type="match status" value="1"/>
</dbReference>
<protein>
    <recommendedName>
        <fullName evidence="3">Fanconi-associated nuclease</fullName>
        <ecNumber evidence="3">3.1.4.1</ecNumber>
    </recommendedName>
</protein>
<dbReference type="Pfam" id="PF20167">
    <property type="entry name" value="Transposase_32"/>
    <property type="match status" value="1"/>
</dbReference>
<comment type="cofactor">
    <cofactor evidence="3">
        <name>Mg(2+)</name>
        <dbReference type="ChEBI" id="CHEBI:18420"/>
    </cofactor>
    <cofactor evidence="3">
        <name>Mn(2+)</name>
        <dbReference type="ChEBI" id="CHEBI:29035"/>
    </cofactor>
</comment>
<feature type="domain" description="HIRAN" evidence="4">
    <location>
        <begin position="200"/>
        <end position="295"/>
    </location>
</feature>
<keyword evidence="3" id="KW-0234">DNA repair</keyword>
<sequence>MLRGRESLIRLVGKRRRFLPTRQSILSTPIQSPLNLCTDKDGKFASIESSEASSTVDSSDTRNKMEDFEDMCLSSKSAKKRKLTQRTLLQMNFCSQSESGHIGNDLLLASCDENIGRNDNHVLDNFKGVEENDSVLSNSVLHLKSASQIQIDGVSKNPNYGNNTDDAMIDRHSISVKNEASNTNNCCDVQTTLDDISGVILETFIVGRKFSDEKEINDRAGILLQRDPHNVKDPNAIKVISAHSNDSKVFGFVPRELAQYLSPLIEKYCLSFEGHVTVVPKHTLDAVPIQIFCHKTLSNEMLEDDNVELFRYLWRNVQQVIGSTKHGRSGTAKYQQNFCVLVQEVLKNNLHLFLDDEKGFLESFNSFSDDSQRLFVRLYTRKGPWFRMSNVFYSEILDLAKAIKELSASGYFCSFEDSNELLYDDMNYILNLLNVSELREIMCLLKQENFCKHNSLDMICIVLSSLKCLWNTLARKQPVRNLHRPPQSSASISFIRSINATILISILTSNTRCTTTATFPKSPSSSPTTSPTDEALSSISFTTAELRTSTPSTSEATHSGWTSTQQHLEVFYESLDYWCGFGLFRDKIWWLNIVESKEEMSKIKKCGHQTEHKSALEPRKFISKAAEAKYRDSVRHKEFYIERGIIVGDDNFGSMPPWLIENIKKRKWEGLCEDPASAVCQVVKEFYANFLASEWPADIIVREVKVPFSDKLINEFFQLKNITCEFSKCNSKLTDKLMHDIVPELVKPGAEWDIDEHGMFRFRRSDLQHEIKCLHEVNVGKVVAKGIFDCAHRVKGKLFFPCLITELCRCAGVPMIPEDGTVTRKGVAGCGEELASSKCLAPYHNSNGNAAAYTFATAAGAFVVARLFAWPAAPSPDHSRWKQRQWMWWRASGHEQAQNSPLLFLGQGPLQASLAHPHIYTTL</sequence>
<reference evidence="5 6" key="1">
    <citation type="journal article" date="2020" name="bioRxiv">
        <title>Sequence and annotation of 42 cannabis genomes reveals extensive copy number variation in cannabinoid synthesis and pathogen resistance genes.</title>
        <authorList>
            <person name="Mckernan K.J."/>
            <person name="Helbert Y."/>
            <person name="Kane L.T."/>
            <person name="Ebling H."/>
            <person name="Zhang L."/>
            <person name="Liu B."/>
            <person name="Eaton Z."/>
            <person name="Mclaughlin S."/>
            <person name="Kingan S."/>
            <person name="Baybayan P."/>
            <person name="Concepcion G."/>
            <person name="Jordan M."/>
            <person name="Riva A."/>
            <person name="Barbazuk W."/>
            <person name="Harkins T."/>
        </authorList>
    </citation>
    <scope>NUCLEOTIDE SEQUENCE [LARGE SCALE GENOMIC DNA]</scope>
    <source>
        <strain evidence="6">cv. Jamaican Lion 4</strain>
        <tissue evidence="5">Leaf</tissue>
    </source>
</reference>
<dbReference type="InterPro" id="IPR046796">
    <property type="entry name" value="Transposase_32_dom"/>
</dbReference>
<comment type="subcellular location">
    <subcellularLocation>
        <location evidence="3">Nucleus</location>
    </subcellularLocation>
</comment>
<dbReference type="InterPro" id="IPR033315">
    <property type="entry name" value="Fan1-like"/>
</dbReference>
<evidence type="ECO:0000256" key="2">
    <source>
        <dbReference type="ARBA" id="ARBA00022801"/>
    </source>
</evidence>
<dbReference type="GO" id="GO:0036297">
    <property type="term" value="P:interstrand cross-link repair"/>
    <property type="evidence" value="ECO:0007669"/>
    <property type="project" value="InterPro"/>
</dbReference>
<dbReference type="GO" id="GO:0070336">
    <property type="term" value="F:flap-structured DNA binding"/>
    <property type="evidence" value="ECO:0007669"/>
    <property type="project" value="TreeGrafter"/>
</dbReference>